<keyword evidence="1" id="KW-0175">Coiled coil</keyword>
<reference evidence="2" key="1">
    <citation type="submission" date="2023-02" db="EMBL/GenBank/DDBJ databases">
        <title>Genome of toxic invasive species Heracleum sosnowskyi carries increased number of genes despite the absence of recent whole-genome duplications.</title>
        <authorList>
            <person name="Schelkunov M."/>
            <person name="Shtratnikova V."/>
            <person name="Makarenko M."/>
            <person name="Klepikova A."/>
            <person name="Omelchenko D."/>
            <person name="Novikova G."/>
            <person name="Obukhova E."/>
            <person name="Bogdanov V."/>
            <person name="Penin A."/>
            <person name="Logacheva M."/>
        </authorList>
    </citation>
    <scope>NUCLEOTIDE SEQUENCE</scope>
    <source>
        <strain evidence="2">Hsosn_3</strain>
        <tissue evidence="2">Leaf</tissue>
    </source>
</reference>
<proteinExistence type="predicted"/>
<sequence length="234" mass="26867">MFGWKLIEQQVLPHNYVTPFWLEITGLPSTTKYIPRLAASSAIISYSFHYFARLMSFTMYGRDEGNNKIQKDELVLLYHFDEGVPADWTNLLISIFLYQATRDRGALVMGGFLTRIAKRLGVFDCNKTNLKMVDGWPTTIDVNYLLGMHMVRPDTLGGRNSRNMIYGIGSSQDLFYAPSSSSIAHISNSSHHNSQDFENLQTELEVMKERMKEMDAIQQRMKDMENLLARMSDN</sequence>
<evidence type="ECO:0000313" key="3">
    <source>
        <dbReference type="Proteomes" id="UP001237642"/>
    </source>
</evidence>
<reference evidence="2" key="2">
    <citation type="submission" date="2023-05" db="EMBL/GenBank/DDBJ databases">
        <authorList>
            <person name="Schelkunov M.I."/>
        </authorList>
    </citation>
    <scope>NUCLEOTIDE SEQUENCE</scope>
    <source>
        <strain evidence="2">Hsosn_3</strain>
        <tissue evidence="2">Leaf</tissue>
    </source>
</reference>
<evidence type="ECO:0000256" key="1">
    <source>
        <dbReference type="SAM" id="Coils"/>
    </source>
</evidence>
<name>A0AAD8M4H3_9APIA</name>
<feature type="coiled-coil region" evidence="1">
    <location>
        <begin position="197"/>
        <end position="234"/>
    </location>
</feature>
<gene>
    <name evidence="2" type="ORF">POM88_043683</name>
</gene>
<protein>
    <submittedName>
        <fullName evidence="2">Uncharacterized protein</fullName>
    </submittedName>
</protein>
<organism evidence="2 3">
    <name type="scientific">Heracleum sosnowskyi</name>
    <dbReference type="NCBI Taxonomy" id="360622"/>
    <lineage>
        <taxon>Eukaryota</taxon>
        <taxon>Viridiplantae</taxon>
        <taxon>Streptophyta</taxon>
        <taxon>Embryophyta</taxon>
        <taxon>Tracheophyta</taxon>
        <taxon>Spermatophyta</taxon>
        <taxon>Magnoliopsida</taxon>
        <taxon>eudicotyledons</taxon>
        <taxon>Gunneridae</taxon>
        <taxon>Pentapetalae</taxon>
        <taxon>asterids</taxon>
        <taxon>campanulids</taxon>
        <taxon>Apiales</taxon>
        <taxon>Apiaceae</taxon>
        <taxon>Apioideae</taxon>
        <taxon>apioid superclade</taxon>
        <taxon>Tordylieae</taxon>
        <taxon>Tordyliinae</taxon>
        <taxon>Heracleum</taxon>
    </lineage>
</organism>
<comment type="caution">
    <text evidence="2">The sequence shown here is derived from an EMBL/GenBank/DDBJ whole genome shotgun (WGS) entry which is preliminary data.</text>
</comment>
<evidence type="ECO:0000313" key="2">
    <source>
        <dbReference type="EMBL" id="KAK1359209.1"/>
    </source>
</evidence>
<dbReference type="EMBL" id="JAUIZM010000010">
    <property type="protein sequence ID" value="KAK1359209.1"/>
    <property type="molecule type" value="Genomic_DNA"/>
</dbReference>
<keyword evidence="3" id="KW-1185">Reference proteome</keyword>
<dbReference type="Proteomes" id="UP001237642">
    <property type="component" value="Unassembled WGS sequence"/>
</dbReference>
<accession>A0AAD8M4H3</accession>
<dbReference type="AlphaFoldDB" id="A0AAD8M4H3"/>